<keyword evidence="6" id="KW-0735">Signal-anchor</keyword>
<comment type="similarity">
    <text evidence="3">Belongs to the COX11/CtaG family.</text>
</comment>
<keyword evidence="7 10" id="KW-1133">Transmembrane helix</keyword>
<evidence type="ECO:0000256" key="1">
    <source>
        <dbReference type="ARBA" id="ARBA00004007"/>
    </source>
</evidence>
<dbReference type="Gene3D" id="2.60.370.10">
    <property type="entry name" value="Ctag/Cox11"/>
    <property type="match status" value="1"/>
</dbReference>
<dbReference type="GO" id="GO:0005886">
    <property type="term" value="C:plasma membrane"/>
    <property type="evidence" value="ECO:0007669"/>
    <property type="project" value="UniProtKB-SubCell"/>
</dbReference>
<dbReference type="InterPro" id="IPR007533">
    <property type="entry name" value="Cyt_c_oxidase_assmbl_CtaG"/>
</dbReference>
<accession>A0A0W0HXA9</accession>
<dbReference type="EMBL" id="LKEJ01000122">
    <property type="protein sequence ID" value="KTB65154.1"/>
    <property type="molecule type" value="Genomic_DNA"/>
</dbReference>
<evidence type="ECO:0000256" key="9">
    <source>
        <dbReference type="ARBA" id="ARBA00023136"/>
    </source>
</evidence>
<evidence type="ECO:0000256" key="5">
    <source>
        <dbReference type="ARBA" id="ARBA00022692"/>
    </source>
</evidence>
<reference evidence="11 12" key="1">
    <citation type="submission" date="2015-09" db="EMBL/GenBank/DDBJ databases">
        <title>Genome sequence of ICMP 13104.</title>
        <authorList>
            <person name="Visnovsky S."/>
            <person name="Lu A."/>
            <person name="Panda P."/>
            <person name="Pitman A."/>
        </authorList>
    </citation>
    <scope>NUCLEOTIDE SEQUENCE [LARGE SCALE GENOMIC DNA]</scope>
    <source>
        <strain evidence="11 12">ICMP 13104</strain>
    </source>
</reference>
<evidence type="ECO:0000313" key="11">
    <source>
        <dbReference type="EMBL" id="KTB65154.1"/>
    </source>
</evidence>
<comment type="function">
    <text evidence="1">Exerts its effect at some terminal stage of cytochrome c oxidase synthesis, probably by being involved in the insertion of the copper B into subunit I.</text>
</comment>
<evidence type="ECO:0000256" key="2">
    <source>
        <dbReference type="ARBA" id="ARBA00004382"/>
    </source>
</evidence>
<keyword evidence="9 10" id="KW-0472">Membrane</keyword>
<dbReference type="PIRSF" id="PIRSF005413">
    <property type="entry name" value="COX11"/>
    <property type="match status" value="1"/>
</dbReference>
<dbReference type="PANTHER" id="PTHR21320:SF3">
    <property type="entry name" value="CYTOCHROME C OXIDASE ASSEMBLY PROTEIN COX11, MITOCHONDRIAL-RELATED"/>
    <property type="match status" value="1"/>
</dbReference>
<dbReference type="PANTHER" id="PTHR21320">
    <property type="entry name" value="CYTOCHROME C OXIDASE ASSEMBLY PROTEIN COX11-RELATED"/>
    <property type="match status" value="1"/>
</dbReference>
<dbReference type="AlphaFoldDB" id="A0A0W0HXA9"/>
<name>A0A0W0HXA9_PSEVI</name>
<protein>
    <recommendedName>
        <fullName evidence="4">Cytochrome c oxidase assembly protein CtaG</fullName>
    </recommendedName>
</protein>
<evidence type="ECO:0000256" key="4">
    <source>
        <dbReference type="ARBA" id="ARBA00015384"/>
    </source>
</evidence>
<comment type="caution">
    <text evidence="11">The sequence shown here is derived from an EMBL/GenBank/DDBJ whole genome shotgun (WGS) entry which is preliminary data.</text>
</comment>
<keyword evidence="5 10" id="KW-0812">Transmembrane</keyword>
<dbReference type="Pfam" id="PF04442">
    <property type="entry name" value="CtaG_Cox11"/>
    <property type="match status" value="1"/>
</dbReference>
<gene>
    <name evidence="11" type="ORF">AO067_05880</name>
</gene>
<sequence>MTHQPAPPRRPVIRLLLLLAFMFACGFALAPIKDLLSWAVNGHGTTGDAYEQAQEVDTSREIEVQFTSSNAAGMVWAFYPRAGQMNVHPGAINEMIFIAQNPTDKPMKAQAVPGISPGKAASWFHKTECFCFTQQTLQPGERIEMPVRFIVDRDLPEDVTRLTLAYTLFDVTQR</sequence>
<dbReference type="SUPFAM" id="SSF110111">
    <property type="entry name" value="Ctag/Cox11"/>
    <property type="match status" value="1"/>
</dbReference>
<keyword evidence="12" id="KW-1185">Reference proteome</keyword>
<evidence type="ECO:0000256" key="8">
    <source>
        <dbReference type="ARBA" id="ARBA00023008"/>
    </source>
</evidence>
<evidence type="ECO:0000256" key="10">
    <source>
        <dbReference type="SAM" id="Phobius"/>
    </source>
</evidence>
<feature type="transmembrane region" description="Helical" evidence="10">
    <location>
        <begin position="12"/>
        <end position="32"/>
    </location>
</feature>
<dbReference type="InterPro" id="IPR023471">
    <property type="entry name" value="CtaG/Cox11_dom_sf"/>
</dbReference>
<evidence type="ECO:0000256" key="6">
    <source>
        <dbReference type="ARBA" id="ARBA00022968"/>
    </source>
</evidence>
<evidence type="ECO:0000256" key="7">
    <source>
        <dbReference type="ARBA" id="ARBA00022989"/>
    </source>
</evidence>
<evidence type="ECO:0000313" key="12">
    <source>
        <dbReference type="Proteomes" id="UP000053048"/>
    </source>
</evidence>
<organism evidence="11 12">
    <name type="scientific">Pseudomonas viridiflava ICMP 13104</name>
    <dbReference type="NCBI Taxonomy" id="1198305"/>
    <lineage>
        <taxon>Bacteria</taxon>
        <taxon>Pseudomonadati</taxon>
        <taxon>Pseudomonadota</taxon>
        <taxon>Gammaproteobacteria</taxon>
        <taxon>Pseudomonadales</taxon>
        <taxon>Pseudomonadaceae</taxon>
        <taxon>Pseudomonas</taxon>
    </lineage>
</organism>
<dbReference type="NCBIfam" id="NF003465">
    <property type="entry name" value="PRK05089.1"/>
    <property type="match status" value="1"/>
</dbReference>
<dbReference type="GO" id="GO:0005507">
    <property type="term" value="F:copper ion binding"/>
    <property type="evidence" value="ECO:0007669"/>
    <property type="project" value="InterPro"/>
</dbReference>
<dbReference type="Proteomes" id="UP000053048">
    <property type="component" value="Unassembled WGS sequence"/>
</dbReference>
<proteinExistence type="inferred from homology"/>
<evidence type="ECO:0000256" key="3">
    <source>
        <dbReference type="ARBA" id="ARBA00009620"/>
    </source>
</evidence>
<comment type="subcellular location">
    <subcellularLocation>
        <location evidence="2">Cell inner membrane</location>
        <topology evidence="2">Single-pass type II membrane protein</topology>
        <orientation evidence="2">Periplasmic side</orientation>
    </subcellularLocation>
</comment>
<keyword evidence="8" id="KW-0186">Copper</keyword>